<organism evidence="1 2">
    <name type="scientific">Trachipleistophora hominis</name>
    <name type="common">Microsporidian parasite</name>
    <dbReference type="NCBI Taxonomy" id="72359"/>
    <lineage>
        <taxon>Eukaryota</taxon>
        <taxon>Fungi</taxon>
        <taxon>Fungi incertae sedis</taxon>
        <taxon>Microsporidia</taxon>
        <taxon>Pleistophoridae</taxon>
        <taxon>Trachipleistophora</taxon>
    </lineage>
</organism>
<evidence type="ECO:0000313" key="1">
    <source>
        <dbReference type="EMBL" id="ELQ76354.1"/>
    </source>
</evidence>
<sequence>MPPLPPPITIRSYIRHGHPAALIFFGDQSHRRTTTNSYAKDVCGTDQLQVKCAAVQLLKW</sequence>
<protein>
    <submittedName>
        <fullName evidence="1">Uncharacterized protein</fullName>
    </submittedName>
</protein>
<dbReference type="EMBL" id="JH993854">
    <property type="protein sequence ID" value="ELQ76354.1"/>
    <property type="molecule type" value="Genomic_DNA"/>
</dbReference>
<name>L7JY42_TRAHO</name>
<dbReference type="HOGENOM" id="CLU_2943458_0_0_1"/>
<proteinExistence type="predicted"/>
<gene>
    <name evidence="1" type="ORF">THOM_0666</name>
</gene>
<dbReference type="Proteomes" id="UP000011185">
    <property type="component" value="Unassembled WGS sequence"/>
</dbReference>
<dbReference type="VEuPathDB" id="MicrosporidiaDB:THOM_0666"/>
<dbReference type="AlphaFoldDB" id="L7JY42"/>
<reference evidence="1 2" key="1">
    <citation type="journal article" date="2012" name="PLoS Pathog.">
        <title>The genome of the obligate intracellular parasite Trachipleistophora hominis: new insights into microsporidian genome dynamics and reductive evolution.</title>
        <authorList>
            <person name="Heinz E."/>
            <person name="Williams T.A."/>
            <person name="Nakjang S."/>
            <person name="Noel C.J."/>
            <person name="Swan D.C."/>
            <person name="Goldberg A.V."/>
            <person name="Harris S.R."/>
            <person name="Weinmaier T."/>
            <person name="Markert S."/>
            <person name="Becher D."/>
            <person name="Bernhardt J."/>
            <person name="Dagan T."/>
            <person name="Hacker C."/>
            <person name="Lucocq J.M."/>
            <person name="Schweder T."/>
            <person name="Rattei T."/>
            <person name="Hall N."/>
            <person name="Hirt R.P."/>
            <person name="Embley T.M."/>
        </authorList>
    </citation>
    <scope>NUCLEOTIDE SEQUENCE [LARGE SCALE GENOMIC DNA]</scope>
</reference>
<keyword evidence="2" id="KW-1185">Reference proteome</keyword>
<dbReference type="InParanoid" id="L7JY42"/>
<accession>L7JY42</accession>
<evidence type="ECO:0000313" key="2">
    <source>
        <dbReference type="Proteomes" id="UP000011185"/>
    </source>
</evidence>